<keyword evidence="5" id="KW-1185">Reference proteome</keyword>
<evidence type="ECO:0000256" key="1">
    <source>
        <dbReference type="ARBA" id="ARBA00023125"/>
    </source>
</evidence>
<sequence>MLTTPTSTKDKLVRAALEIGAQDGLESATTAAIAARAGVAEGTLYRHFPSKDDLLIEVYRGIKRRIFEAIIDGEDGDETPDARLKRVWRLLYEAYRADTESFMFGQRFAESSLSKREGGAAHEQISSAVGRLRRDGIERGVFKDLPSDLMASLFFAPVGYMLKSELKGRTWTDAELDAAAEAVLDSIRA</sequence>
<dbReference type="RefSeq" id="WP_183777045.1">
    <property type="nucleotide sequence ID" value="NZ_JACIDK010000013.1"/>
</dbReference>
<dbReference type="InterPro" id="IPR001647">
    <property type="entry name" value="HTH_TetR"/>
</dbReference>
<dbReference type="GO" id="GO:0003700">
    <property type="term" value="F:DNA-binding transcription factor activity"/>
    <property type="evidence" value="ECO:0007669"/>
    <property type="project" value="TreeGrafter"/>
</dbReference>
<evidence type="ECO:0000256" key="2">
    <source>
        <dbReference type="PROSITE-ProRule" id="PRU00335"/>
    </source>
</evidence>
<evidence type="ECO:0000313" key="4">
    <source>
        <dbReference type="EMBL" id="MBB3893542.1"/>
    </source>
</evidence>
<reference evidence="4 5" key="1">
    <citation type="submission" date="2020-08" db="EMBL/GenBank/DDBJ databases">
        <title>Genomic Encyclopedia of Type Strains, Phase IV (KMG-IV): sequencing the most valuable type-strain genomes for metagenomic binning, comparative biology and taxonomic classification.</title>
        <authorList>
            <person name="Goeker M."/>
        </authorList>
    </citation>
    <scope>NUCLEOTIDE SEQUENCE [LARGE SCALE GENOMIC DNA]</scope>
    <source>
        <strain evidence="4 5">DSM 21793</strain>
    </source>
</reference>
<dbReference type="PROSITE" id="PS50977">
    <property type="entry name" value="HTH_TETR_2"/>
    <property type="match status" value="1"/>
</dbReference>
<dbReference type="Gene3D" id="1.10.357.10">
    <property type="entry name" value="Tetracycline Repressor, domain 2"/>
    <property type="match status" value="1"/>
</dbReference>
<dbReference type="AlphaFoldDB" id="A0A840A892"/>
<dbReference type="Proteomes" id="UP000530564">
    <property type="component" value="Unassembled WGS sequence"/>
</dbReference>
<dbReference type="InterPro" id="IPR023772">
    <property type="entry name" value="DNA-bd_HTH_TetR-type_CS"/>
</dbReference>
<feature type="domain" description="HTH tetR-type" evidence="3">
    <location>
        <begin position="6"/>
        <end position="66"/>
    </location>
</feature>
<dbReference type="PRINTS" id="PR00455">
    <property type="entry name" value="HTHTETR"/>
</dbReference>
<dbReference type="InterPro" id="IPR009057">
    <property type="entry name" value="Homeodomain-like_sf"/>
</dbReference>
<keyword evidence="1 2" id="KW-0238">DNA-binding</keyword>
<dbReference type="Pfam" id="PF00440">
    <property type="entry name" value="TetR_N"/>
    <property type="match status" value="1"/>
</dbReference>
<dbReference type="SUPFAM" id="SSF46689">
    <property type="entry name" value="Homeodomain-like"/>
    <property type="match status" value="1"/>
</dbReference>
<dbReference type="GO" id="GO:0000976">
    <property type="term" value="F:transcription cis-regulatory region binding"/>
    <property type="evidence" value="ECO:0007669"/>
    <property type="project" value="TreeGrafter"/>
</dbReference>
<dbReference type="InterPro" id="IPR050109">
    <property type="entry name" value="HTH-type_TetR-like_transc_reg"/>
</dbReference>
<dbReference type="PANTHER" id="PTHR30055:SF207">
    <property type="entry name" value="HTH-TYPE TRANSCRIPTIONAL REPRESSOR FATR"/>
    <property type="match status" value="1"/>
</dbReference>
<proteinExistence type="predicted"/>
<comment type="caution">
    <text evidence="4">The sequence shown here is derived from an EMBL/GenBank/DDBJ whole genome shotgun (WGS) entry which is preliminary data.</text>
</comment>
<dbReference type="InterPro" id="IPR036271">
    <property type="entry name" value="Tet_transcr_reg_TetR-rel_C_sf"/>
</dbReference>
<evidence type="ECO:0000313" key="5">
    <source>
        <dbReference type="Proteomes" id="UP000530564"/>
    </source>
</evidence>
<dbReference type="PANTHER" id="PTHR30055">
    <property type="entry name" value="HTH-TYPE TRANSCRIPTIONAL REGULATOR RUTR"/>
    <property type="match status" value="1"/>
</dbReference>
<protein>
    <submittedName>
        <fullName evidence="4">AcrR family transcriptional regulator</fullName>
    </submittedName>
</protein>
<name>A0A840A892_9CAUL</name>
<evidence type="ECO:0000259" key="3">
    <source>
        <dbReference type="PROSITE" id="PS50977"/>
    </source>
</evidence>
<organism evidence="4 5">
    <name type="scientific">Phenylobacterium haematophilum</name>
    <dbReference type="NCBI Taxonomy" id="98513"/>
    <lineage>
        <taxon>Bacteria</taxon>
        <taxon>Pseudomonadati</taxon>
        <taxon>Pseudomonadota</taxon>
        <taxon>Alphaproteobacteria</taxon>
        <taxon>Caulobacterales</taxon>
        <taxon>Caulobacteraceae</taxon>
        <taxon>Phenylobacterium</taxon>
    </lineage>
</organism>
<dbReference type="EMBL" id="JACIDK010000013">
    <property type="protein sequence ID" value="MBB3893542.1"/>
    <property type="molecule type" value="Genomic_DNA"/>
</dbReference>
<gene>
    <name evidence="4" type="ORF">GGQ61_004290</name>
</gene>
<accession>A0A840A892</accession>
<dbReference type="SUPFAM" id="SSF48498">
    <property type="entry name" value="Tetracyclin repressor-like, C-terminal domain"/>
    <property type="match status" value="1"/>
</dbReference>
<dbReference type="PROSITE" id="PS01081">
    <property type="entry name" value="HTH_TETR_1"/>
    <property type="match status" value="1"/>
</dbReference>
<feature type="DNA-binding region" description="H-T-H motif" evidence="2">
    <location>
        <begin position="29"/>
        <end position="48"/>
    </location>
</feature>